<dbReference type="STRING" id="1391654.AKJ09_06293"/>
<accession>A0A0K1Q2L6</accession>
<reference evidence="1 2" key="1">
    <citation type="submission" date="2015-08" db="EMBL/GenBank/DDBJ databases">
        <authorList>
            <person name="Babu N.S."/>
            <person name="Beckwith C.J."/>
            <person name="Beseler K.G."/>
            <person name="Brison A."/>
            <person name="Carone J.V."/>
            <person name="Caskin T.P."/>
            <person name="Diamond M."/>
            <person name="Durham M.E."/>
            <person name="Foxe J.M."/>
            <person name="Go M."/>
            <person name="Henderson B.A."/>
            <person name="Jones I.B."/>
            <person name="McGettigan J.A."/>
            <person name="Micheletti S.J."/>
            <person name="Nasrallah M.E."/>
            <person name="Ortiz D."/>
            <person name="Piller C.R."/>
            <person name="Privatt S.R."/>
            <person name="Schneider S.L."/>
            <person name="Sharp S."/>
            <person name="Smith T.C."/>
            <person name="Stanton J.D."/>
            <person name="Ullery H.E."/>
            <person name="Wilson R.J."/>
            <person name="Serrano M.G."/>
            <person name="Buck G."/>
            <person name="Lee V."/>
            <person name="Wang Y."/>
            <person name="Carvalho R."/>
            <person name="Voegtly L."/>
            <person name="Shi R."/>
            <person name="Duckworth R."/>
            <person name="Johnson A."/>
            <person name="Loviza R."/>
            <person name="Walstead R."/>
            <person name="Shah Z."/>
            <person name="Kiflezghi M."/>
            <person name="Wade K."/>
            <person name="Ball S.L."/>
            <person name="Bradley K.W."/>
            <person name="Asai D.J."/>
            <person name="Bowman C.A."/>
            <person name="Russell D.A."/>
            <person name="Pope W.H."/>
            <person name="Jacobs-Sera D."/>
            <person name="Hendrix R.W."/>
            <person name="Hatfull G.F."/>
        </authorList>
    </citation>
    <scope>NUCLEOTIDE SEQUENCE [LARGE SCALE GENOMIC DNA]</scope>
    <source>
        <strain evidence="1 2">DSM 27648</strain>
    </source>
</reference>
<proteinExistence type="predicted"/>
<keyword evidence="2" id="KW-1185">Reference proteome</keyword>
<sequence length="271" mass="28385">MTALLLAACAAPADGTEDATESGEDALSASKFAGAYTSYGAEWKDGLVFSLVLRTDKTFAMTVRGQYGCGHYGGYVCPETWSDGRTGWTDVGGSWKVSGTKLSLQPTGDGAKADPLAMTIGLNGDKAEVDGTIKPNRNIHATMDVDALFSAKHSVKDADLDGTWKVSTPDGSSSQPMLSGSMMSVTGDQVHTITFDKAKKSWTESRSGDPKPRKPLVTAYTVAGNGAGTGAGVIFLDNGRGSFDTVKIESAADDKLTLVVAGDRKIILDRQ</sequence>
<dbReference type="EMBL" id="CP012333">
    <property type="protein sequence ID" value="AKU99629.1"/>
    <property type="molecule type" value="Genomic_DNA"/>
</dbReference>
<evidence type="ECO:0000313" key="1">
    <source>
        <dbReference type="EMBL" id="AKU99629.1"/>
    </source>
</evidence>
<gene>
    <name evidence="1" type="ORF">AKJ09_06293</name>
</gene>
<name>A0A0K1Q2L6_9BACT</name>
<organism evidence="1 2">
    <name type="scientific">Labilithrix luteola</name>
    <dbReference type="NCBI Taxonomy" id="1391654"/>
    <lineage>
        <taxon>Bacteria</taxon>
        <taxon>Pseudomonadati</taxon>
        <taxon>Myxococcota</taxon>
        <taxon>Polyangia</taxon>
        <taxon>Polyangiales</taxon>
        <taxon>Labilitrichaceae</taxon>
        <taxon>Labilithrix</taxon>
    </lineage>
</organism>
<dbReference type="AlphaFoldDB" id="A0A0K1Q2L6"/>
<protein>
    <submittedName>
        <fullName evidence="1">Uncharacterized protein</fullName>
    </submittedName>
</protein>
<dbReference type="KEGG" id="llu:AKJ09_06293"/>
<evidence type="ECO:0000313" key="2">
    <source>
        <dbReference type="Proteomes" id="UP000064967"/>
    </source>
</evidence>
<dbReference type="Proteomes" id="UP000064967">
    <property type="component" value="Chromosome"/>
</dbReference>